<name>A0A3S4ZZ77_9PLAT</name>
<sequence length="61" mass="6575">MVRRELVLAFRGLFCQFPDQFAAMSCQYLREATATAAANALVGAPYITASGQTSVIPSQSF</sequence>
<gene>
    <name evidence="1" type="ORF">PXEA_LOCUS4189</name>
</gene>
<dbReference type="AlphaFoldDB" id="A0A3S4ZZ77"/>
<evidence type="ECO:0000313" key="1">
    <source>
        <dbReference type="EMBL" id="VEL10749.1"/>
    </source>
</evidence>
<proteinExistence type="predicted"/>
<accession>A0A3S4ZZ77</accession>
<keyword evidence="2" id="KW-1185">Reference proteome</keyword>
<evidence type="ECO:0000313" key="2">
    <source>
        <dbReference type="Proteomes" id="UP000784294"/>
    </source>
</evidence>
<reference evidence="1" key="1">
    <citation type="submission" date="2018-11" db="EMBL/GenBank/DDBJ databases">
        <authorList>
            <consortium name="Pathogen Informatics"/>
        </authorList>
    </citation>
    <scope>NUCLEOTIDE SEQUENCE</scope>
</reference>
<organism evidence="1 2">
    <name type="scientific">Protopolystoma xenopodis</name>
    <dbReference type="NCBI Taxonomy" id="117903"/>
    <lineage>
        <taxon>Eukaryota</taxon>
        <taxon>Metazoa</taxon>
        <taxon>Spiralia</taxon>
        <taxon>Lophotrochozoa</taxon>
        <taxon>Platyhelminthes</taxon>
        <taxon>Monogenea</taxon>
        <taxon>Polyopisthocotylea</taxon>
        <taxon>Polystomatidea</taxon>
        <taxon>Polystomatidae</taxon>
        <taxon>Protopolystoma</taxon>
    </lineage>
</organism>
<dbReference type="EMBL" id="CAAALY010009842">
    <property type="protein sequence ID" value="VEL10749.1"/>
    <property type="molecule type" value="Genomic_DNA"/>
</dbReference>
<dbReference type="Proteomes" id="UP000784294">
    <property type="component" value="Unassembled WGS sequence"/>
</dbReference>
<comment type="caution">
    <text evidence="1">The sequence shown here is derived from an EMBL/GenBank/DDBJ whole genome shotgun (WGS) entry which is preliminary data.</text>
</comment>
<protein>
    <submittedName>
        <fullName evidence="1">Uncharacterized protein</fullName>
    </submittedName>
</protein>